<accession>A0A8R2BA33</accession>
<evidence type="ECO:0000259" key="1">
    <source>
        <dbReference type="Pfam" id="PF13843"/>
    </source>
</evidence>
<dbReference type="PANTHER" id="PTHR46599">
    <property type="entry name" value="PIGGYBAC TRANSPOSABLE ELEMENT-DERIVED PROTEIN 4"/>
    <property type="match status" value="1"/>
</dbReference>
<organism evidence="2 3">
    <name type="scientific">Acyrthosiphon pisum</name>
    <name type="common">Pea aphid</name>
    <dbReference type="NCBI Taxonomy" id="7029"/>
    <lineage>
        <taxon>Eukaryota</taxon>
        <taxon>Metazoa</taxon>
        <taxon>Ecdysozoa</taxon>
        <taxon>Arthropoda</taxon>
        <taxon>Hexapoda</taxon>
        <taxon>Insecta</taxon>
        <taxon>Pterygota</taxon>
        <taxon>Neoptera</taxon>
        <taxon>Paraneoptera</taxon>
        <taxon>Hemiptera</taxon>
        <taxon>Sternorrhyncha</taxon>
        <taxon>Aphidomorpha</taxon>
        <taxon>Aphidoidea</taxon>
        <taxon>Aphididae</taxon>
        <taxon>Macrosiphini</taxon>
        <taxon>Acyrthosiphon</taxon>
    </lineage>
</organism>
<keyword evidence="3" id="KW-1185">Reference proteome</keyword>
<reference evidence="3" key="1">
    <citation type="submission" date="2010-06" db="EMBL/GenBank/DDBJ databases">
        <authorList>
            <person name="Jiang H."/>
            <person name="Abraham K."/>
            <person name="Ali S."/>
            <person name="Alsbrooks S.L."/>
            <person name="Anim B.N."/>
            <person name="Anosike U.S."/>
            <person name="Attaway T."/>
            <person name="Bandaranaike D.P."/>
            <person name="Battles P.K."/>
            <person name="Bell S.N."/>
            <person name="Bell A.V."/>
            <person name="Beltran B."/>
            <person name="Bickham C."/>
            <person name="Bustamante Y."/>
            <person name="Caleb T."/>
            <person name="Canada A."/>
            <person name="Cardenas V."/>
            <person name="Carter K."/>
            <person name="Chacko J."/>
            <person name="Chandrabose M.N."/>
            <person name="Chavez D."/>
            <person name="Chavez A."/>
            <person name="Chen L."/>
            <person name="Chu H.-S."/>
            <person name="Claassen K.J."/>
            <person name="Cockrell R."/>
            <person name="Collins M."/>
            <person name="Cooper J.A."/>
            <person name="Cree A."/>
            <person name="Curry S.M."/>
            <person name="Da Y."/>
            <person name="Dao M.D."/>
            <person name="Das B."/>
            <person name="Davila M.-L."/>
            <person name="Davy-Carroll L."/>
            <person name="Denson S."/>
            <person name="Dinh H."/>
            <person name="Ebong V.E."/>
            <person name="Edwards J.R."/>
            <person name="Egan A."/>
            <person name="El-Daye J."/>
            <person name="Escobedo L."/>
            <person name="Fernandez S."/>
            <person name="Fernando P.R."/>
            <person name="Flagg N."/>
            <person name="Forbes L.D."/>
            <person name="Fowler R.G."/>
            <person name="Fu Q."/>
            <person name="Gabisi R.A."/>
            <person name="Ganer J."/>
            <person name="Garbino Pronczuk A."/>
            <person name="Garcia R.M."/>
            <person name="Garner T."/>
            <person name="Garrett T.E."/>
            <person name="Gonzalez D.A."/>
            <person name="Hamid H."/>
            <person name="Hawkins E.S."/>
            <person name="Hirani K."/>
            <person name="Hogues M.E."/>
            <person name="Hollins B."/>
            <person name="Hsiao C.-H."/>
            <person name="Jabil R."/>
            <person name="James M.L."/>
            <person name="Jhangiani S.N."/>
            <person name="Johnson B."/>
            <person name="Johnson Q."/>
            <person name="Joshi V."/>
            <person name="Kalu J.B."/>
            <person name="Kam C."/>
            <person name="Kashfia A."/>
            <person name="Keebler J."/>
            <person name="Kisamo H."/>
            <person name="Kovar C.L."/>
            <person name="Lago L.A."/>
            <person name="Lai C.-Y."/>
            <person name="Laidlaw J."/>
            <person name="Lara F."/>
            <person name="Le T.-K."/>
            <person name="Lee S.L."/>
            <person name="Legall F.H."/>
            <person name="Lemon S.J."/>
            <person name="Lewis L.R."/>
            <person name="Li B."/>
            <person name="Liu Y."/>
            <person name="Liu Y.-S."/>
            <person name="Lopez J."/>
            <person name="Lozado R.J."/>
            <person name="Lu J."/>
            <person name="Madu R.C."/>
            <person name="Maheshwari M."/>
            <person name="Maheshwari R."/>
            <person name="Malloy K."/>
            <person name="Martinez E."/>
            <person name="Mathew T."/>
            <person name="Mercado I.C."/>
            <person name="Mercado C."/>
            <person name="Meyer B."/>
            <person name="Montgomery K."/>
            <person name="Morgan M.B."/>
            <person name="Munidasa M."/>
            <person name="Nazareth L.V."/>
            <person name="Nelson J."/>
            <person name="Ng B.M."/>
            <person name="Nguyen N.B."/>
            <person name="Nguyen P.Q."/>
            <person name="Nguyen T."/>
            <person name="Obregon M."/>
            <person name="Okwuonu G.O."/>
            <person name="Onwere C.G."/>
            <person name="Orozco G."/>
            <person name="Parra A."/>
            <person name="Patel S."/>
            <person name="Patil S."/>
            <person name="Perez A."/>
            <person name="Perez Y."/>
            <person name="Pham C."/>
            <person name="Primus E.L."/>
            <person name="Pu L.-L."/>
            <person name="Puazo M."/>
            <person name="Qin X."/>
            <person name="Quiroz J.B."/>
            <person name="Reese J."/>
            <person name="Richards S."/>
            <person name="Rives C.M."/>
            <person name="Robberts R."/>
            <person name="Ruiz S.J."/>
            <person name="Ruiz M.J."/>
            <person name="Santibanez J."/>
            <person name="Schneider B.W."/>
            <person name="Sisson I."/>
            <person name="Smith M."/>
            <person name="Sodergren E."/>
            <person name="Song X.-Z."/>
            <person name="Song B.B."/>
            <person name="Summersgill H."/>
            <person name="Thelus R."/>
            <person name="Thornton R.D."/>
            <person name="Trejos Z.Y."/>
            <person name="Usmani K."/>
            <person name="Vattathil S."/>
            <person name="Villasana D."/>
            <person name="Walker D.L."/>
            <person name="Wang S."/>
            <person name="Wang K."/>
            <person name="White C.S."/>
            <person name="Williams A.C."/>
            <person name="Williamson J."/>
            <person name="Wilson K."/>
            <person name="Woghiren I.O."/>
            <person name="Woodworth J.R."/>
            <person name="Worley K.C."/>
            <person name="Wright R.A."/>
            <person name="Wu W."/>
            <person name="Young L."/>
            <person name="Zhang L."/>
            <person name="Zhang J."/>
            <person name="Zhu Y."/>
            <person name="Muzny D.M."/>
            <person name="Weinstock G."/>
            <person name="Gibbs R.A."/>
        </authorList>
    </citation>
    <scope>NUCLEOTIDE SEQUENCE [LARGE SCALE GENOMIC DNA]</scope>
    <source>
        <strain evidence="3">LSR1</strain>
    </source>
</reference>
<feature type="domain" description="PiggyBac transposable element-derived protein" evidence="1">
    <location>
        <begin position="101"/>
        <end position="203"/>
    </location>
</feature>
<protein>
    <recommendedName>
        <fullName evidence="1">PiggyBac transposable element-derived protein domain-containing protein</fullName>
    </recommendedName>
</protein>
<sequence>MSLDKINIEKLSQDELFEIFESIPSDDSICYDLLDKDENEYTVEAICENTPMRCNMYDPDNVPLADRIENVEGIWEEHGLMTDPLPFQGKGGPNLPPGLGDPLSYFYLIFPESFIDYLVFQTNFYAHQKQKPFEPATSQSMKTFLAINLLMGIKKLPSYKDYWSSIPQLRDEYISYFIPLNRFSWFLSHMHLSDNNFRPNRNDINYDKLYRFKGRNSIKQYMPMKPIKRGYKVWIRADESGYICEFQIYTGKTDSVETTLGKRVVQDLTMNIEGKYHNVYFDNFFTSLELMEELLQDGIYACGTVRANRKGLPKIQIQDKKLKKGDSEGRVSTTGVSWLKWRDNRCIQLLSNFHNPDDISSCTRKNKDGSTISISCPLAVTNYNTHMGYVDYADMLKSYYEIDRKSQKWWHRIFFHFLDVSVVNAFILFRESSQGSTLNIKQFRLAVVAGLVGLPSTSPKGRKQLHKKINLFKPKIPIEQRFSNVGHLPQSCSSRRCNNCSTKDKPHRTKWE</sequence>
<dbReference type="InterPro" id="IPR029526">
    <property type="entry name" value="PGBD"/>
</dbReference>
<evidence type="ECO:0000313" key="3">
    <source>
        <dbReference type="Proteomes" id="UP000007819"/>
    </source>
</evidence>
<name>A0A8R2BA33_ACYPI</name>
<reference evidence="2" key="2">
    <citation type="submission" date="2022-06" db="UniProtKB">
        <authorList>
            <consortium name="EnsemblMetazoa"/>
        </authorList>
    </citation>
    <scope>IDENTIFICATION</scope>
</reference>
<dbReference type="RefSeq" id="XP_008189097.2">
    <property type="nucleotide sequence ID" value="XM_008190875.2"/>
</dbReference>
<dbReference type="OrthoDB" id="6607538at2759"/>
<dbReference type="AlphaFoldDB" id="A0A8R2BA33"/>
<dbReference type="GeneID" id="103311286"/>
<dbReference type="Pfam" id="PF13843">
    <property type="entry name" value="DDE_Tnp_1_7"/>
    <property type="match status" value="2"/>
</dbReference>
<dbReference type="EnsemblMetazoa" id="XM_008190875.2">
    <property type="protein sequence ID" value="XP_008189097.2"/>
    <property type="gene ID" value="LOC103311286"/>
</dbReference>
<dbReference type="Proteomes" id="UP000007819">
    <property type="component" value="Unassembled WGS sequence"/>
</dbReference>
<evidence type="ECO:0000313" key="2">
    <source>
        <dbReference type="EnsemblMetazoa" id="XP_008189097.2"/>
    </source>
</evidence>
<feature type="domain" description="PiggyBac transposable element-derived protein" evidence="1">
    <location>
        <begin position="208"/>
        <end position="426"/>
    </location>
</feature>
<dbReference type="KEGG" id="api:103311286"/>
<proteinExistence type="predicted"/>
<dbReference type="PANTHER" id="PTHR46599:SF2">
    <property type="entry name" value="PIGGYBAC TRANSPOSABLE ELEMENT-DERIVED PROTEIN 4-LIKE"/>
    <property type="match status" value="1"/>
</dbReference>